<dbReference type="GeneID" id="92277152"/>
<organism evidence="1 2">
    <name type="scientific">Providencia manganoxydans</name>
    <dbReference type="NCBI Taxonomy" id="2923283"/>
    <lineage>
        <taxon>Bacteria</taxon>
        <taxon>Pseudomonadati</taxon>
        <taxon>Pseudomonadota</taxon>
        <taxon>Gammaproteobacteria</taxon>
        <taxon>Enterobacterales</taxon>
        <taxon>Morganellaceae</taxon>
        <taxon>Providencia</taxon>
    </lineage>
</organism>
<dbReference type="EMBL" id="CP067099">
    <property type="protein sequence ID" value="QQO62524.1"/>
    <property type="molecule type" value="Genomic_DNA"/>
</dbReference>
<protein>
    <submittedName>
        <fullName evidence="1">Uncharacterized protein</fullName>
    </submittedName>
</protein>
<keyword evidence="2" id="KW-1185">Reference proteome</keyword>
<name>A0ABX7AF47_9GAMM</name>
<sequence>MKKLKISYWYISKFWSPLAGGPNVNESLLRLNLNNKINIDTIINEILKPNLELFDYRYKTNFKNSFKYAISYYSDKELIDSFYNSQPQIDLPNNLPIRDFYIQVWFLLYGNESYLPLDKECYTEISLEDIFN</sequence>
<evidence type="ECO:0000313" key="2">
    <source>
        <dbReference type="Proteomes" id="UP000596157"/>
    </source>
</evidence>
<proteinExistence type="predicted"/>
<reference evidence="2" key="1">
    <citation type="submission" date="2021-01" db="EMBL/GenBank/DDBJ databases">
        <title>Providencia vermicola LLDRA6, a soil-borne Mn(II)-oxidizing bacterium, exploits a strategy of superoxide production coupled to hydrogen peroxide consumption to generate Mn oxides, as revealed by transcriptional up-regulation of genes for phenylacetic acid catabolism.</title>
        <authorList>
            <person name="Chen S."/>
            <person name="Ding Z."/>
            <person name="Chen J."/>
            <person name="Luo J."/>
            <person name="Ruan X."/>
            <person name="Li Z."/>
            <person name="Liao F."/>
            <person name="He J."/>
            <person name="Li D."/>
        </authorList>
    </citation>
    <scope>NUCLEOTIDE SEQUENCE [LARGE SCALE GENOMIC DNA]</scope>
    <source>
        <strain evidence="2">LLDRA6</strain>
    </source>
</reference>
<evidence type="ECO:0000313" key="1">
    <source>
        <dbReference type="EMBL" id="QQO62524.1"/>
    </source>
</evidence>
<dbReference type="RefSeq" id="WP_283126570.1">
    <property type="nucleotide sequence ID" value="NZ_CP067099.1"/>
</dbReference>
<gene>
    <name evidence="1" type="ORF">JI723_00525</name>
</gene>
<accession>A0ABX7AF47</accession>
<dbReference type="Proteomes" id="UP000596157">
    <property type="component" value="Chromosome"/>
</dbReference>